<evidence type="ECO:0000256" key="4">
    <source>
        <dbReference type="ARBA" id="ARBA00022989"/>
    </source>
</evidence>
<dbReference type="InterPro" id="IPR037185">
    <property type="entry name" value="EmrE-like"/>
</dbReference>
<evidence type="ECO:0000256" key="6">
    <source>
        <dbReference type="SAM" id="Phobius"/>
    </source>
</evidence>
<feature type="transmembrane region" description="Helical" evidence="6">
    <location>
        <begin position="72"/>
        <end position="90"/>
    </location>
</feature>
<comment type="subcellular location">
    <subcellularLocation>
        <location evidence="1">Membrane</location>
        <topology evidence="1">Multi-pass membrane protein</topology>
    </subcellularLocation>
</comment>
<feature type="domain" description="EamA" evidence="7">
    <location>
        <begin position="15"/>
        <end position="144"/>
    </location>
</feature>
<reference evidence="8 9" key="1">
    <citation type="submission" date="2016-10" db="EMBL/GenBank/DDBJ databases">
        <authorList>
            <person name="de Groot N.N."/>
        </authorList>
    </citation>
    <scope>NUCLEOTIDE SEQUENCE [LARGE SCALE GENOMIC DNA]</scope>
    <source>
        <strain evidence="8 9">DSM 28010</strain>
    </source>
</reference>
<evidence type="ECO:0000259" key="7">
    <source>
        <dbReference type="Pfam" id="PF00892"/>
    </source>
</evidence>
<feature type="transmembrane region" description="Helical" evidence="6">
    <location>
        <begin position="9"/>
        <end position="28"/>
    </location>
</feature>
<feature type="transmembrane region" description="Helical" evidence="6">
    <location>
        <begin position="157"/>
        <end position="177"/>
    </location>
</feature>
<evidence type="ECO:0000313" key="9">
    <source>
        <dbReference type="Proteomes" id="UP000199340"/>
    </source>
</evidence>
<dbReference type="EMBL" id="FNEB01000021">
    <property type="protein sequence ID" value="SDJ39962.1"/>
    <property type="molecule type" value="Genomic_DNA"/>
</dbReference>
<dbReference type="Pfam" id="PF00892">
    <property type="entry name" value="EamA"/>
    <property type="match status" value="2"/>
</dbReference>
<evidence type="ECO:0000256" key="1">
    <source>
        <dbReference type="ARBA" id="ARBA00004141"/>
    </source>
</evidence>
<dbReference type="OrthoDB" id="9806889at2"/>
<keyword evidence="9" id="KW-1185">Reference proteome</keyword>
<feature type="transmembrane region" description="Helical" evidence="6">
    <location>
        <begin position="252"/>
        <end position="271"/>
    </location>
</feature>
<dbReference type="InterPro" id="IPR050638">
    <property type="entry name" value="AA-Vitamin_Transporters"/>
</dbReference>
<keyword evidence="3 6" id="KW-0812">Transmembrane</keyword>
<dbReference type="SUPFAM" id="SSF103481">
    <property type="entry name" value="Multidrug resistance efflux transporter EmrE"/>
    <property type="match status" value="2"/>
</dbReference>
<dbReference type="PANTHER" id="PTHR32322:SF2">
    <property type="entry name" value="EAMA DOMAIN-CONTAINING PROTEIN"/>
    <property type="match status" value="1"/>
</dbReference>
<keyword evidence="5 6" id="KW-0472">Membrane</keyword>
<accession>A0A1G8TED7</accession>
<dbReference type="RefSeq" id="WP_090030696.1">
    <property type="nucleotide sequence ID" value="NZ_FNEB01000021.1"/>
</dbReference>
<evidence type="ECO:0000313" key="8">
    <source>
        <dbReference type="EMBL" id="SDJ39962.1"/>
    </source>
</evidence>
<feature type="domain" description="EamA" evidence="7">
    <location>
        <begin position="159"/>
        <end position="293"/>
    </location>
</feature>
<protein>
    <submittedName>
        <fullName evidence="8">Threonine/homoserine efflux transporter RhtA</fullName>
    </submittedName>
</protein>
<evidence type="ECO:0000256" key="2">
    <source>
        <dbReference type="ARBA" id="ARBA00007362"/>
    </source>
</evidence>
<feature type="transmembrane region" description="Helical" evidence="6">
    <location>
        <begin position="127"/>
        <end position="145"/>
    </location>
</feature>
<evidence type="ECO:0000256" key="5">
    <source>
        <dbReference type="ARBA" id="ARBA00023136"/>
    </source>
</evidence>
<feature type="transmembrane region" description="Helical" evidence="6">
    <location>
        <begin position="277"/>
        <end position="293"/>
    </location>
</feature>
<feature type="transmembrane region" description="Helical" evidence="6">
    <location>
        <begin position="43"/>
        <end position="60"/>
    </location>
</feature>
<feature type="transmembrane region" description="Helical" evidence="6">
    <location>
        <begin position="189"/>
        <end position="209"/>
    </location>
</feature>
<sequence length="306" mass="32694">MSQFRSEDFHLGAILCVGPLLWAGNFVIGRSLHDVLEPFQLNFLRWAVAGVFLFPVALRHRRQITAAWATHTKQLLVLAILSIALFNWLVYTGLQYASASTAGVTFSLSAVFIVFIAWIWRGAPLTARDLIGAAIALVGAAIVIFDDLQQIATASHLAGPAMLLGASITWSVFTVCLKRWSIPLAPQACLAATVLSGLAVMTPVALITGMPAPDLVLRADVLFGTLYLGVGASIVAFCAWQSGVARAGAARAGIFLHLVPVFSICLGFVFLDEALTLPKLLGTGVVLLGILFSRMRSRKTERGHAG</sequence>
<name>A0A1G8TED7_9RHOB</name>
<feature type="transmembrane region" description="Helical" evidence="6">
    <location>
        <begin position="96"/>
        <end position="120"/>
    </location>
</feature>
<dbReference type="AlphaFoldDB" id="A0A1G8TED7"/>
<dbReference type="Proteomes" id="UP000199340">
    <property type="component" value="Unassembled WGS sequence"/>
</dbReference>
<comment type="similarity">
    <text evidence="2">Belongs to the EamA transporter family.</text>
</comment>
<organism evidence="8 9">
    <name type="scientific">Lutimaribacter saemankumensis</name>
    <dbReference type="NCBI Taxonomy" id="490829"/>
    <lineage>
        <taxon>Bacteria</taxon>
        <taxon>Pseudomonadati</taxon>
        <taxon>Pseudomonadota</taxon>
        <taxon>Alphaproteobacteria</taxon>
        <taxon>Rhodobacterales</taxon>
        <taxon>Roseobacteraceae</taxon>
        <taxon>Lutimaribacter</taxon>
    </lineage>
</organism>
<feature type="transmembrane region" description="Helical" evidence="6">
    <location>
        <begin position="221"/>
        <end position="240"/>
    </location>
</feature>
<dbReference type="InterPro" id="IPR000620">
    <property type="entry name" value="EamA_dom"/>
</dbReference>
<keyword evidence="4 6" id="KW-1133">Transmembrane helix</keyword>
<gene>
    <name evidence="8" type="ORF">SAMN05421850_1215</name>
</gene>
<dbReference type="GO" id="GO:0016020">
    <property type="term" value="C:membrane"/>
    <property type="evidence" value="ECO:0007669"/>
    <property type="project" value="UniProtKB-SubCell"/>
</dbReference>
<proteinExistence type="inferred from homology"/>
<dbReference type="PANTHER" id="PTHR32322">
    <property type="entry name" value="INNER MEMBRANE TRANSPORTER"/>
    <property type="match status" value="1"/>
</dbReference>
<evidence type="ECO:0000256" key="3">
    <source>
        <dbReference type="ARBA" id="ARBA00022692"/>
    </source>
</evidence>